<name>A0ABY7D933_MYAAR</name>
<organism evidence="2 3">
    <name type="scientific">Mya arenaria</name>
    <name type="common">Soft-shell clam</name>
    <dbReference type="NCBI Taxonomy" id="6604"/>
    <lineage>
        <taxon>Eukaryota</taxon>
        <taxon>Metazoa</taxon>
        <taxon>Spiralia</taxon>
        <taxon>Lophotrochozoa</taxon>
        <taxon>Mollusca</taxon>
        <taxon>Bivalvia</taxon>
        <taxon>Autobranchia</taxon>
        <taxon>Heteroconchia</taxon>
        <taxon>Euheterodonta</taxon>
        <taxon>Imparidentia</taxon>
        <taxon>Neoheterodontei</taxon>
        <taxon>Myida</taxon>
        <taxon>Myoidea</taxon>
        <taxon>Myidae</taxon>
        <taxon>Mya</taxon>
    </lineage>
</organism>
<dbReference type="InterPro" id="IPR036637">
    <property type="entry name" value="Phosphohistidine_dom_sf"/>
</dbReference>
<proteinExistence type="predicted"/>
<dbReference type="PANTHER" id="PTHR43615">
    <property type="entry name" value="PHOSPHOENOLPYRUVATE SYNTHASE-RELATED"/>
    <property type="match status" value="1"/>
</dbReference>
<dbReference type="Pfam" id="PF00391">
    <property type="entry name" value="PEP-utilizers"/>
    <property type="match status" value="1"/>
</dbReference>
<dbReference type="InterPro" id="IPR008279">
    <property type="entry name" value="PEP-util_enz_mobile_dom"/>
</dbReference>
<reference evidence="2" key="1">
    <citation type="submission" date="2022-11" db="EMBL/GenBank/DDBJ databases">
        <title>Centuries of genome instability and evolution in soft-shell clam transmissible cancer (bioRxiv).</title>
        <authorList>
            <person name="Hart S.F.M."/>
            <person name="Yonemitsu M.A."/>
            <person name="Giersch R.M."/>
            <person name="Beal B.F."/>
            <person name="Arriagada G."/>
            <person name="Davis B.W."/>
            <person name="Ostrander E.A."/>
            <person name="Goff S.P."/>
            <person name="Metzger M.J."/>
        </authorList>
    </citation>
    <scope>NUCLEOTIDE SEQUENCE</scope>
    <source>
        <strain evidence="2">MELC-2E11</strain>
        <tissue evidence="2">Siphon/mantle</tissue>
    </source>
</reference>
<protein>
    <submittedName>
        <fullName evidence="2">PPS-like protein</fullName>
    </submittedName>
</protein>
<keyword evidence="3" id="KW-1185">Reference proteome</keyword>
<accession>A0ABY7D933</accession>
<dbReference type="Gene3D" id="3.50.30.10">
    <property type="entry name" value="Phosphohistidine domain"/>
    <property type="match status" value="1"/>
</dbReference>
<sequence>MMPGCVTPLTSSIFGRAVDRACSVVGSDFGGSQTMTNASKLTISNCGRLFINLTYTAHIYSNSVIYKKEALEMNLVGTTLEDHTLEIIESQGRVCGSFMKKLMNAVNFFSVSSHKIKIANGWLDKLKGYQVGERCKRSAELYKAITEQLPDYYEEIASCIVDCKLVKEFLEISESVILKSNAYLDIRTEGPSIEEAVNRLKSPVSWFGCFLLKKWIVKKARDAVGNREFGKSIAVELSDRFKQAYWRLADMLFMEIQVQEEEERKPTFTLKGKSQLCNKMKKIKGDVLIVSYTDVGWSPYFPLIAGLATELGGLVSHGAVVAREYGLPCVVNVPDATHAFHSGDYVHLDGTNGAIHSVIHRLEQLNH</sequence>
<evidence type="ECO:0000259" key="1">
    <source>
        <dbReference type="Pfam" id="PF00391"/>
    </source>
</evidence>
<feature type="domain" description="PEP-utilising enzyme mobile" evidence="1">
    <location>
        <begin position="284"/>
        <end position="353"/>
    </location>
</feature>
<evidence type="ECO:0000313" key="3">
    <source>
        <dbReference type="Proteomes" id="UP001164746"/>
    </source>
</evidence>
<dbReference type="SUPFAM" id="SSF52009">
    <property type="entry name" value="Phosphohistidine domain"/>
    <property type="match status" value="1"/>
</dbReference>
<evidence type="ECO:0000313" key="2">
    <source>
        <dbReference type="EMBL" id="WAQ94147.1"/>
    </source>
</evidence>
<gene>
    <name evidence="2" type="ORF">MAR_006618</name>
</gene>
<dbReference type="PANTHER" id="PTHR43615:SF1">
    <property type="entry name" value="PPDK_N DOMAIN-CONTAINING PROTEIN"/>
    <property type="match status" value="1"/>
</dbReference>
<dbReference type="EMBL" id="CP111012">
    <property type="protein sequence ID" value="WAQ94147.1"/>
    <property type="molecule type" value="Genomic_DNA"/>
</dbReference>
<dbReference type="InterPro" id="IPR051549">
    <property type="entry name" value="PEP_Utilizing_Enz"/>
</dbReference>
<dbReference type="Proteomes" id="UP001164746">
    <property type="component" value="Chromosome 1"/>
</dbReference>